<dbReference type="GO" id="GO:0008783">
    <property type="term" value="F:agmatinase activity"/>
    <property type="evidence" value="ECO:0007669"/>
    <property type="project" value="TreeGrafter"/>
</dbReference>
<gene>
    <name evidence="7" type="ORF">SAMN04487946_101667</name>
</gene>
<accession>A0A1H3DMU1</accession>
<evidence type="ECO:0000256" key="3">
    <source>
        <dbReference type="ARBA" id="ARBA00022801"/>
    </source>
</evidence>
<evidence type="ECO:0000313" key="7">
    <source>
        <dbReference type="EMBL" id="SDX67667.1"/>
    </source>
</evidence>
<protein>
    <submittedName>
        <fullName evidence="7">Agmatinase</fullName>
    </submittedName>
</protein>
<proteinExistence type="inferred from homology"/>
<comment type="cofactor">
    <cofactor evidence="4">
        <name>Mn(2+)</name>
        <dbReference type="ChEBI" id="CHEBI:29035"/>
    </cofactor>
    <text evidence="4">Binds 2 manganese ions per subunit.</text>
</comment>
<feature type="binding site" evidence="4">
    <location>
        <position position="258"/>
    </location>
    <ligand>
        <name>Mn(2+)</name>
        <dbReference type="ChEBI" id="CHEBI:29035"/>
        <label>1</label>
    </ligand>
</feature>
<dbReference type="PANTHER" id="PTHR11358">
    <property type="entry name" value="ARGINASE/AGMATINASE"/>
    <property type="match status" value="1"/>
</dbReference>
<evidence type="ECO:0000256" key="5">
    <source>
        <dbReference type="RuleBase" id="RU003684"/>
    </source>
</evidence>
<organism evidence="7 8">
    <name type="scientific">Halobellus clavatus</name>
    <dbReference type="NCBI Taxonomy" id="660517"/>
    <lineage>
        <taxon>Archaea</taxon>
        <taxon>Methanobacteriati</taxon>
        <taxon>Methanobacteriota</taxon>
        <taxon>Stenosarchaea group</taxon>
        <taxon>Halobacteria</taxon>
        <taxon>Halobacteriales</taxon>
        <taxon>Haloferacaceae</taxon>
        <taxon>Halobellus</taxon>
    </lineage>
</organism>
<keyword evidence="3 5" id="KW-0378">Hydrolase</keyword>
<dbReference type="OrthoDB" id="7186at2157"/>
<dbReference type="Gene3D" id="3.40.800.10">
    <property type="entry name" value="Ureohydrolase domain"/>
    <property type="match status" value="1"/>
</dbReference>
<reference evidence="8" key="1">
    <citation type="submission" date="2016-10" db="EMBL/GenBank/DDBJ databases">
        <authorList>
            <person name="Varghese N."/>
            <person name="Submissions S."/>
        </authorList>
    </citation>
    <scope>NUCLEOTIDE SEQUENCE [LARGE SCALE GENOMIC DNA]</scope>
    <source>
        <strain evidence="8">CGMCC 1.10118</strain>
    </source>
</reference>
<dbReference type="InterPro" id="IPR006035">
    <property type="entry name" value="Ureohydrolase"/>
</dbReference>
<dbReference type="Pfam" id="PF00491">
    <property type="entry name" value="Arginase"/>
    <property type="match status" value="1"/>
</dbReference>
<dbReference type="InterPro" id="IPR020855">
    <property type="entry name" value="Ureohydrolase_Mn_BS"/>
</dbReference>
<dbReference type="Proteomes" id="UP000199170">
    <property type="component" value="Unassembled WGS sequence"/>
</dbReference>
<feature type="binding site" evidence="4">
    <location>
        <position position="168"/>
    </location>
    <ligand>
        <name>Mn(2+)</name>
        <dbReference type="ChEBI" id="CHEBI:29035"/>
        <label>1</label>
    </ligand>
</feature>
<keyword evidence="2 4" id="KW-0479">Metal-binding</keyword>
<keyword evidence="4" id="KW-0464">Manganese</keyword>
<dbReference type="PIRSF" id="PIRSF036979">
    <property type="entry name" value="Arginase"/>
    <property type="match status" value="1"/>
</dbReference>
<dbReference type="InterPro" id="IPR023696">
    <property type="entry name" value="Ureohydrolase_dom_sf"/>
</dbReference>
<dbReference type="RefSeq" id="WP_089765081.1">
    <property type="nucleotide sequence ID" value="NZ_FNPB01000001.1"/>
</dbReference>
<dbReference type="PROSITE" id="PS01053">
    <property type="entry name" value="ARGINASE_1"/>
    <property type="match status" value="1"/>
</dbReference>
<feature type="binding site" evidence="4">
    <location>
        <position position="260"/>
    </location>
    <ligand>
        <name>Mn(2+)</name>
        <dbReference type="ChEBI" id="CHEBI:29035"/>
        <label>1</label>
    </ligand>
</feature>
<dbReference type="PROSITE" id="PS51409">
    <property type="entry name" value="ARGINASE_2"/>
    <property type="match status" value="1"/>
</dbReference>
<dbReference type="GO" id="GO:0033389">
    <property type="term" value="P:putrescine biosynthetic process from arginine, via agmatine"/>
    <property type="evidence" value="ECO:0007669"/>
    <property type="project" value="TreeGrafter"/>
</dbReference>
<name>A0A1H3DMU1_9EURY</name>
<dbReference type="PANTHER" id="PTHR11358:SF26">
    <property type="entry name" value="GUANIDINO ACID HYDROLASE, MITOCHONDRIAL"/>
    <property type="match status" value="1"/>
</dbReference>
<feature type="binding site" evidence="4">
    <location>
        <position position="164"/>
    </location>
    <ligand>
        <name>Mn(2+)</name>
        <dbReference type="ChEBI" id="CHEBI:29035"/>
        <label>1</label>
    </ligand>
</feature>
<comment type="similarity">
    <text evidence="1">Belongs to the arginase family. Agmatinase subfamily.</text>
</comment>
<evidence type="ECO:0000256" key="2">
    <source>
        <dbReference type="ARBA" id="ARBA00022723"/>
    </source>
</evidence>
<evidence type="ECO:0000256" key="4">
    <source>
        <dbReference type="PIRSR" id="PIRSR036979-1"/>
    </source>
</evidence>
<sequence>MTDERSGRDIYGEAYEEANEPIFSGIPTFLKLPQVDRDQLADEDVDIGILGAPLDTATTIRPGTRYGPRAVRAASTVPSPPYQHFNIETGVDPFDTYSVADTGDAAVSPGDTRQSQLNIEDAVYEVSEQATPIVIGGDHSISYPDIKGWAEANGYEDIGLIHFDCHADTGDEGLTGFEYDHGAWVKRVYDDDLMAGENYTLIGPRGFWPGPDTYEEMREAGMKWYTAMEVAGMALDDIVADAVERATDGTDAVWVSFDVDVMEPAYAPGTGEPEPGGLVPREAIYMVREVVKALDPDDFGFDVVEVSPAYDASDTNSYNGGITSGFANRLIIEVMGSMALAEQGLEEGSPIKPKEPLGPSESTATPADDD</sequence>
<feature type="region of interest" description="Disordered" evidence="6">
    <location>
        <begin position="343"/>
        <end position="370"/>
    </location>
</feature>
<dbReference type="STRING" id="660517.SAMN04487946_101667"/>
<feature type="compositionally biased region" description="Polar residues" evidence="6">
    <location>
        <begin position="360"/>
        <end position="370"/>
    </location>
</feature>
<dbReference type="AlphaFoldDB" id="A0A1H3DMU1"/>
<dbReference type="PRINTS" id="PR00116">
    <property type="entry name" value="ARGINASE"/>
</dbReference>
<evidence type="ECO:0000313" key="8">
    <source>
        <dbReference type="Proteomes" id="UP000199170"/>
    </source>
</evidence>
<dbReference type="EMBL" id="FNPB01000001">
    <property type="protein sequence ID" value="SDX67667.1"/>
    <property type="molecule type" value="Genomic_DNA"/>
</dbReference>
<evidence type="ECO:0000256" key="1">
    <source>
        <dbReference type="ARBA" id="ARBA00009227"/>
    </source>
</evidence>
<feature type="binding site" evidence="4">
    <location>
        <position position="166"/>
    </location>
    <ligand>
        <name>Mn(2+)</name>
        <dbReference type="ChEBI" id="CHEBI:29035"/>
        <label>1</label>
    </ligand>
</feature>
<evidence type="ECO:0000256" key="6">
    <source>
        <dbReference type="SAM" id="MobiDB-lite"/>
    </source>
</evidence>
<feature type="binding site" evidence="4">
    <location>
        <position position="139"/>
    </location>
    <ligand>
        <name>Mn(2+)</name>
        <dbReference type="ChEBI" id="CHEBI:29035"/>
        <label>1</label>
    </ligand>
</feature>
<dbReference type="GO" id="GO:0046872">
    <property type="term" value="F:metal ion binding"/>
    <property type="evidence" value="ECO:0007669"/>
    <property type="project" value="UniProtKB-KW"/>
</dbReference>
<dbReference type="SUPFAM" id="SSF52768">
    <property type="entry name" value="Arginase/deacetylase"/>
    <property type="match status" value="1"/>
</dbReference>
<keyword evidence="8" id="KW-1185">Reference proteome</keyword>
<dbReference type="CDD" id="cd09990">
    <property type="entry name" value="Agmatinase-like"/>
    <property type="match status" value="1"/>
</dbReference>